<organism evidence="8 9">
    <name type="scientific">Ureibacillus xyleni</name>
    <dbReference type="NCBI Taxonomy" id="614648"/>
    <lineage>
        <taxon>Bacteria</taxon>
        <taxon>Bacillati</taxon>
        <taxon>Bacillota</taxon>
        <taxon>Bacilli</taxon>
        <taxon>Bacillales</taxon>
        <taxon>Caryophanaceae</taxon>
        <taxon>Ureibacillus</taxon>
    </lineage>
</organism>
<proteinExistence type="inferred from homology"/>
<dbReference type="OrthoDB" id="8215804at2"/>
<feature type="transmembrane region" description="Helical" evidence="6">
    <location>
        <begin position="499"/>
        <end position="521"/>
    </location>
</feature>
<feature type="transmembrane region" description="Helical" evidence="6">
    <location>
        <begin position="322"/>
        <end position="343"/>
    </location>
</feature>
<keyword evidence="4 6" id="KW-1133">Transmembrane helix</keyword>
<feature type="chain" id="PRO_5013103470" evidence="7">
    <location>
        <begin position="25"/>
        <end position="575"/>
    </location>
</feature>
<accession>A0A285TRM5</accession>
<feature type="transmembrane region" description="Helical" evidence="6">
    <location>
        <begin position="389"/>
        <end position="408"/>
    </location>
</feature>
<dbReference type="GO" id="GO:0015093">
    <property type="term" value="F:ferrous iron transmembrane transporter activity"/>
    <property type="evidence" value="ECO:0007669"/>
    <property type="project" value="TreeGrafter"/>
</dbReference>
<comment type="similarity">
    <text evidence="2">Belongs to the oxidase-dependent Fe transporter (OFeT) (TC 9.A.10.1) family.</text>
</comment>
<sequence>MKHFLRRCSIIFCLILTLAIPVQASQSYSHLYISISDALINTKQDNVDAAELALEQFAKDWATVSSEQQEAKEHVDKILAQAMETSSKEERLQALSDLSNALRALEKLENPVDEAAQRTEFGKQFTPTMKAFEDALETGDIAKIDLAYKDLNTKWTKTERPVREQSIAMYGQIETQMAFIRITLSSEEPDVSVMKTQYADLKQTIDDFLAGNDTAAVVEGEYSLSTLITYIDEANDFIEAGDYQAASDKIKDFIKIWPSVESDISTRNGSLYTRIESDMPIIVSDLLKSNVDGEAIRNELNTFRNEIELIQSNTDYTLWDSALILLREGLEALLIILALVSFLDKSGQKSMRKWIYLGALVGVFLSALAAILMSTIFNTASVDSNRELMEGYVGLIAAAMMIGIGIWLHSKSNVKSWNRYISKQMGNAISSGSVFTMAAISFLSVFREGAETIVFYSGIAPKMETSQFVLGIVVALLILVIFAFVLFKASGKIPIHKFFAVATVLIYVLAFKIIGVSLHTLQLRDSVSTTIVDGLPILSIIGFYPTIETMIGQLVLLALVAATVVYKRKQKEVLG</sequence>
<name>A0A285TRM5_9BACL</name>
<dbReference type="PANTHER" id="PTHR31632">
    <property type="entry name" value="IRON TRANSPORTER FTH1"/>
    <property type="match status" value="1"/>
</dbReference>
<keyword evidence="7" id="KW-0732">Signal</keyword>
<gene>
    <name evidence="8" type="ORF">SAMN05880501_11880</name>
</gene>
<evidence type="ECO:0000256" key="4">
    <source>
        <dbReference type="ARBA" id="ARBA00022989"/>
    </source>
</evidence>
<keyword evidence="9" id="KW-1185">Reference proteome</keyword>
<evidence type="ECO:0000256" key="7">
    <source>
        <dbReference type="SAM" id="SignalP"/>
    </source>
</evidence>
<feature type="transmembrane region" description="Helical" evidence="6">
    <location>
        <begin position="541"/>
        <end position="566"/>
    </location>
</feature>
<evidence type="ECO:0000256" key="2">
    <source>
        <dbReference type="ARBA" id="ARBA00008333"/>
    </source>
</evidence>
<dbReference type="Pfam" id="PF03239">
    <property type="entry name" value="FTR1"/>
    <property type="match status" value="1"/>
</dbReference>
<evidence type="ECO:0000256" key="6">
    <source>
        <dbReference type="SAM" id="Phobius"/>
    </source>
</evidence>
<keyword evidence="3 6" id="KW-0812">Transmembrane</keyword>
<dbReference type="InterPro" id="IPR004923">
    <property type="entry name" value="FTR1/Fip1/EfeU"/>
</dbReference>
<evidence type="ECO:0000256" key="1">
    <source>
        <dbReference type="ARBA" id="ARBA00004141"/>
    </source>
</evidence>
<feature type="signal peptide" evidence="7">
    <location>
        <begin position="1"/>
        <end position="24"/>
    </location>
</feature>
<reference evidence="9" key="1">
    <citation type="submission" date="2017-08" db="EMBL/GenBank/DDBJ databases">
        <authorList>
            <person name="Varghese N."/>
            <person name="Submissions S."/>
        </authorList>
    </citation>
    <scope>NUCLEOTIDE SEQUENCE [LARGE SCALE GENOMIC DNA]</scope>
    <source>
        <strain evidence="9">JC22</strain>
    </source>
</reference>
<dbReference type="GO" id="GO:0033573">
    <property type="term" value="C:high-affinity iron permease complex"/>
    <property type="evidence" value="ECO:0007669"/>
    <property type="project" value="InterPro"/>
</dbReference>
<feature type="transmembrane region" description="Helical" evidence="6">
    <location>
        <begin position="428"/>
        <end position="446"/>
    </location>
</feature>
<dbReference type="EMBL" id="OBMQ01000018">
    <property type="protein sequence ID" value="SOC25355.1"/>
    <property type="molecule type" value="Genomic_DNA"/>
</dbReference>
<dbReference type="RefSeq" id="WP_097075191.1">
    <property type="nucleotide sequence ID" value="NZ_OBMQ01000018.1"/>
</dbReference>
<evidence type="ECO:0000256" key="3">
    <source>
        <dbReference type="ARBA" id="ARBA00022692"/>
    </source>
</evidence>
<evidence type="ECO:0000313" key="8">
    <source>
        <dbReference type="EMBL" id="SOC25355.1"/>
    </source>
</evidence>
<evidence type="ECO:0000256" key="5">
    <source>
        <dbReference type="ARBA" id="ARBA00023136"/>
    </source>
</evidence>
<feature type="transmembrane region" description="Helical" evidence="6">
    <location>
        <begin position="466"/>
        <end position="487"/>
    </location>
</feature>
<feature type="transmembrane region" description="Helical" evidence="6">
    <location>
        <begin position="355"/>
        <end position="377"/>
    </location>
</feature>
<dbReference type="PANTHER" id="PTHR31632:SF2">
    <property type="entry name" value="PLASMA MEMBRANE IRON PERMEASE"/>
    <property type="match status" value="1"/>
</dbReference>
<dbReference type="AlphaFoldDB" id="A0A285TRM5"/>
<evidence type="ECO:0000313" key="9">
    <source>
        <dbReference type="Proteomes" id="UP000219636"/>
    </source>
</evidence>
<comment type="subcellular location">
    <subcellularLocation>
        <location evidence="1">Membrane</location>
        <topology evidence="1">Multi-pass membrane protein</topology>
    </subcellularLocation>
</comment>
<dbReference type="Proteomes" id="UP000219636">
    <property type="component" value="Unassembled WGS sequence"/>
</dbReference>
<keyword evidence="5 6" id="KW-0472">Membrane</keyword>
<protein>
    <submittedName>
        <fullName evidence="8">High-affinity iron transporter</fullName>
    </submittedName>
</protein>